<dbReference type="EMBL" id="AAWS01000007">
    <property type="protein sequence ID" value="EAY30305.1"/>
    <property type="molecule type" value="Genomic_DNA"/>
</dbReference>
<dbReference type="Gene3D" id="3.90.930.1">
    <property type="match status" value="1"/>
</dbReference>
<gene>
    <name evidence="2" type="ORF">M23134_08129</name>
</gene>
<organism evidence="2 3">
    <name type="scientific">Microscilla marina ATCC 23134</name>
    <dbReference type="NCBI Taxonomy" id="313606"/>
    <lineage>
        <taxon>Bacteria</taxon>
        <taxon>Pseudomonadati</taxon>
        <taxon>Bacteroidota</taxon>
        <taxon>Cytophagia</taxon>
        <taxon>Cytophagales</taxon>
        <taxon>Microscillaceae</taxon>
        <taxon>Microscilla</taxon>
    </lineage>
</organism>
<dbReference type="RefSeq" id="WP_002695233.1">
    <property type="nucleotide sequence ID" value="NZ_AAWS01000007.1"/>
</dbReference>
<accession>A1ZH36</accession>
<evidence type="ECO:0000313" key="2">
    <source>
        <dbReference type="EMBL" id="EAY30305.1"/>
    </source>
</evidence>
<reference evidence="2 3" key="1">
    <citation type="submission" date="2007-01" db="EMBL/GenBank/DDBJ databases">
        <authorList>
            <person name="Haygood M."/>
            <person name="Podell S."/>
            <person name="Anderson C."/>
            <person name="Hopkinson B."/>
            <person name="Roe K."/>
            <person name="Barbeau K."/>
            <person name="Gaasterland T."/>
            <person name="Ferriera S."/>
            <person name="Johnson J."/>
            <person name="Kravitz S."/>
            <person name="Beeson K."/>
            <person name="Sutton G."/>
            <person name="Rogers Y.-H."/>
            <person name="Friedman R."/>
            <person name="Frazier M."/>
            <person name="Venter J.C."/>
        </authorList>
    </citation>
    <scope>NUCLEOTIDE SEQUENCE [LARGE SCALE GENOMIC DNA]</scope>
    <source>
        <strain evidence="2 3">ATCC 23134</strain>
    </source>
</reference>
<dbReference type="OrthoDB" id="978586at2"/>
<feature type="chain" id="PRO_5002641885" evidence="1">
    <location>
        <begin position="27"/>
        <end position="306"/>
    </location>
</feature>
<comment type="caution">
    <text evidence="2">The sequence shown here is derived from an EMBL/GenBank/DDBJ whole genome shotgun (WGS) entry which is preliminary data.</text>
</comment>
<evidence type="ECO:0000313" key="3">
    <source>
        <dbReference type="Proteomes" id="UP000004095"/>
    </source>
</evidence>
<name>A1ZH36_MICM2</name>
<sequence length="306" mass="37980">MYRYKYFISAFIFTLLLGGVAPYTLAQTPTPNKKDVLETDSIPEIDLDTEEDELLGIKKKRKKKKRKKKKRDKKRWFGYSTKKTYVRNRSRRYELEIVRYLDEWPDLEQDRDKYVQEIYYYDAKRRRVRSAKWAKIRARLKKGDKLYLLHGLYRKQINKKLREKGYFFMGMKHSTWEKFDRKYILLTKEKYNRGWRKNSKISYYDGSNGQKIKEVIPMYHKTKHGMYYFFYDNGRIAIKGKYQYNQKIKRWTYYYKGGNRKKMEQYPNRFYQTLYNKKETPFDLYRWNARGQQTYDYTRDYKKGRK</sequence>
<dbReference type="Proteomes" id="UP000004095">
    <property type="component" value="Unassembled WGS sequence"/>
</dbReference>
<evidence type="ECO:0000256" key="1">
    <source>
        <dbReference type="SAM" id="SignalP"/>
    </source>
</evidence>
<keyword evidence="1" id="KW-0732">Signal</keyword>
<dbReference type="SUPFAM" id="SSF82185">
    <property type="entry name" value="Histone H3 K4-specific methyltransferase SET7/9 N-terminal domain"/>
    <property type="match status" value="1"/>
</dbReference>
<feature type="signal peptide" evidence="1">
    <location>
        <begin position="1"/>
        <end position="26"/>
    </location>
</feature>
<dbReference type="eggNOG" id="COG2849">
    <property type="taxonomic scope" value="Bacteria"/>
</dbReference>
<protein>
    <submittedName>
        <fullName evidence="2">Uncharacterized protein</fullName>
    </submittedName>
</protein>
<keyword evidence="3" id="KW-1185">Reference proteome</keyword>
<dbReference type="AlphaFoldDB" id="A1ZH36"/>
<proteinExistence type="predicted"/>